<reference evidence="3" key="1">
    <citation type="journal article" date="2019" name="Int. J. Syst. Evol. Microbiol.">
        <title>The Global Catalogue of Microorganisms (GCM) 10K type strain sequencing project: providing services to taxonomists for standard genome sequencing and annotation.</title>
        <authorList>
            <consortium name="The Broad Institute Genomics Platform"/>
            <consortium name="The Broad Institute Genome Sequencing Center for Infectious Disease"/>
            <person name="Wu L."/>
            <person name="Ma J."/>
        </authorList>
    </citation>
    <scope>NUCLEOTIDE SEQUENCE [LARGE SCALE GENOMIC DNA]</scope>
    <source>
        <strain evidence="3">ZS-22-S1</strain>
    </source>
</reference>
<dbReference type="EMBL" id="JBHSIS010000003">
    <property type="protein sequence ID" value="MFC4853358.1"/>
    <property type="molecule type" value="Genomic_DNA"/>
</dbReference>
<sequence length="263" mass="27293">MSDLGDVFDAGHDEFAVLGPVLWNPIGEATVAEAGVAPGERVLDVCCGAGSSAIPAARAVGAGGHVDAIDLAGRLLEQGRANAAGLPQLTFTHADATRWDTTGYDVVQCVFGVFFLPDMDAACARLAGLARPGGRFVVTTWGEHAISPVPEILGEAVVAEGGEPKASAGRGPGARINTPGMLGDWLSGLGLGDIRVATVEHSMPLDDDTSWAIVMGSAMRMRLSGVTESLLPRVRARFVDLLRARKVDRMNAVSLIGIGRTAQ</sequence>
<dbReference type="RefSeq" id="WP_378055323.1">
    <property type="nucleotide sequence ID" value="NZ_JBHSIS010000003.1"/>
</dbReference>
<evidence type="ECO:0000259" key="1">
    <source>
        <dbReference type="Pfam" id="PF13649"/>
    </source>
</evidence>
<dbReference type="EC" id="2.1.1.-" evidence="2"/>
<feature type="domain" description="Methyltransferase" evidence="1">
    <location>
        <begin position="42"/>
        <end position="134"/>
    </location>
</feature>
<dbReference type="PANTHER" id="PTHR43591:SF99">
    <property type="entry name" value="OS06G0646000 PROTEIN"/>
    <property type="match status" value="1"/>
</dbReference>
<accession>A0ABV9RVK3</accession>
<proteinExistence type="predicted"/>
<dbReference type="Gene3D" id="3.40.50.150">
    <property type="entry name" value="Vaccinia Virus protein VP39"/>
    <property type="match status" value="1"/>
</dbReference>
<dbReference type="GO" id="GO:0008168">
    <property type="term" value="F:methyltransferase activity"/>
    <property type="evidence" value="ECO:0007669"/>
    <property type="project" value="UniProtKB-KW"/>
</dbReference>
<keyword evidence="2" id="KW-0808">Transferase</keyword>
<dbReference type="SUPFAM" id="SSF53335">
    <property type="entry name" value="S-adenosyl-L-methionine-dependent methyltransferases"/>
    <property type="match status" value="1"/>
</dbReference>
<keyword evidence="2" id="KW-0489">Methyltransferase</keyword>
<dbReference type="CDD" id="cd02440">
    <property type="entry name" value="AdoMet_MTases"/>
    <property type="match status" value="1"/>
</dbReference>
<keyword evidence="3" id="KW-1185">Reference proteome</keyword>
<comment type="caution">
    <text evidence="2">The sequence shown here is derived from an EMBL/GenBank/DDBJ whole genome shotgun (WGS) entry which is preliminary data.</text>
</comment>
<evidence type="ECO:0000313" key="3">
    <source>
        <dbReference type="Proteomes" id="UP001595859"/>
    </source>
</evidence>
<name>A0ABV9RVK3_9PSEU</name>
<dbReference type="GO" id="GO:0032259">
    <property type="term" value="P:methylation"/>
    <property type="evidence" value="ECO:0007669"/>
    <property type="project" value="UniProtKB-KW"/>
</dbReference>
<gene>
    <name evidence="2" type="ORF">ACFPCV_07570</name>
</gene>
<dbReference type="Proteomes" id="UP001595859">
    <property type="component" value="Unassembled WGS sequence"/>
</dbReference>
<protein>
    <submittedName>
        <fullName evidence="2">Class I SAM-dependent methyltransferase</fullName>
        <ecNumber evidence="2">2.1.1.-</ecNumber>
    </submittedName>
</protein>
<dbReference type="Pfam" id="PF13649">
    <property type="entry name" value="Methyltransf_25"/>
    <property type="match status" value="1"/>
</dbReference>
<evidence type="ECO:0000313" key="2">
    <source>
        <dbReference type="EMBL" id="MFC4853358.1"/>
    </source>
</evidence>
<organism evidence="2 3">
    <name type="scientific">Actinophytocola glycyrrhizae</name>
    <dbReference type="NCBI Taxonomy" id="2044873"/>
    <lineage>
        <taxon>Bacteria</taxon>
        <taxon>Bacillati</taxon>
        <taxon>Actinomycetota</taxon>
        <taxon>Actinomycetes</taxon>
        <taxon>Pseudonocardiales</taxon>
        <taxon>Pseudonocardiaceae</taxon>
    </lineage>
</organism>
<dbReference type="InterPro" id="IPR041698">
    <property type="entry name" value="Methyltransf_25"/>
</dbReference>
<dbReference type="PANTHER" id="PTHR43591">
    <property type="entry name" value="METHYLTRANSFERASE"/>
    <property type="match status" value="1"/>
</dbReference>
<dbReference type="InterPro" id="IPR029063">
    <property type="entry name" value="SAM-dependent_MTases_sf"/>
</dbReference>